<dbReference type="PANTHER" id="PTHR42509:SF1">
    <property type="entry name" value="DIX DOMAIN-CONTAINING PROTEIN"/>
    <property type="match status" value="1"/>
</dbReference>
<dbReference type="GO" id="GO:0016055">
    <property type="term" value="P:Wnt signaling pathway"/>
    <property type="evidence" value="ECO:0007669"/>
    <property type="project" value="UniProtKB-KW"/>
</dbReference>
<dbReference type="EMBL" id="CCKQ01005529">
    <property type="protein sequence ID" value="CDW76779.1"/>
    <property type="molecule type" value="Genomic_DNA"/>
</dbReference>
<protein>
    <recommendedName>
        <fullName evidence="3">DIX domain-containing protein</fullName>
    </recommendedName>
</protein>
<sequence length="185" mass="21489">MSLTYIFYYIPEDNEDFNQLNYFPIQKAIQEINLTDIRSNFPIPGEYHFRFQYKYQGQTVWLDLSNENGKLPISDGMIVIKVLRTKWTNNPTYEKKVKKQVQPQTQQQQQYQASHSHSMNPVVDKSAANLFGDKLNQQKKDFSNSNRGSKIQQTSSDLGFGGLNWASDNQQQNKSTAKDFDLLFS</sequence>
<dbReference type="Proteomes" id="UP000039865">
    <property type="component" value="Unassembled WGS sequence"/>
</dbReference>
<evidence type="ECO:0000313" key="5">
    <source>
        <dbReference type="Proteomes" id="UP000039865"/>
    </source>
</evidence>
<gene>
    <name evidence="4" type="primary">Contig16851.g17953</name>
    <name evidence="4" type="ORF">STYLEM_5742</name>
</gene>
<accession>A0A078A4F6</accession>
<feature type="region of interest" description="Disordered" evidence="2">
    <location>
        <begin position="95"/>
        <end position="118"/>
    </location>
</feature>
<feature type="region of interest" description="Disordered" evidence="2">
    <location>
        <begin position="138"/>
        <end position="185"/>
    </location>
</feature>
<dbReference type="AlphaFoldDB" id="A0A078A4F6"/>
<dbReference type="InParanoid" id="A0A078A4F6"/>
<evidence type="ECO:0000256" key="1">
    <source>
        <dbReference type="ARBA" id="ARBA00022687"/>
    </source>
</evidence>
<evidence type="ECO:0000259" key="3">
    <source>
        <dbReference type="PROSITE" id="PS50841"/>
    </source>
</evidence>
<keyword evidence="5" id="KW-1185">Reference proteome</keyword>
<dbReference type="Pfam" id="PF00778">
    <property type="entry name" value="DIX"/>
    <property type="match status" value="1"/>
</dbReference>
<evidence type="ECO:0000313" key="4">
    <source>
        <dbReference type="EMBL" id="CDW76779.1"/>
    </source>
</evidence>
<dbReference type="Gene3D" id="2.40.240.130">
    <property type="match status" value="1"/>
</dbReference>
<feature type="domain" description="DIX" evidence="3">
    <location>
        <begin position="1"/>
        <end position="86"/>
    </location>
</feature>
<evidence type="ECO:0000256" key="2">
    <source>
        <dbReference type="SAM" id="MobiDB-lite"/>
    </source>
</evidence>
<feature type="compositionally biased region" description="Polar residues" evidence="2">
    <location>
        <begin position="166"/>
        <end position="175"/>
    </location>
</feature>
<proteinExistence type="predicted"/>
<dbReference type="InterPro" id="IPR029071">
    <property type="entry name" value="Ubiquitin-like_domsf"/>
</dbReference>
<feature type="compositionally biased region" description="Low complexity" evidence="2">
    <location>
        <begin position="100"/>
        <end position="112"/>
    </location>
</feature>
<dbReference type="SUPFAM" id="SSF54236">
    <property type="entry name" value="Ubiquitin-like"/>
    <property type="match status" value="1"/>
</dbReference>
<keyword evidence="1" id="KW-0879">Wnt signaling pathway</keyword>
<dbReference type="InterPro" id="IPR001158">
    <property type="entry name" value="DIX"/>
</dbReference>
<dbReference type="PANTHER" id="PTHR42509">
    <property type="entry name" value="DIX DOMAIN-CONTAINING PROTEIN"/>
    <property type="match status" value="1"/>
</dbReference>
<organism evidence="4 5">
    <name type="scientific">Stylonychia lemnae</name>
    <name type="common">Ciliate</name>
    <dbReference type="NCBI Taxonomy" id="5949"/>
    <lineage>
        <taxon>Eukaryota</taxon>
        <taxon>Sar</taxon>
        <taxon>Alveolata</taxon>
        <taxon>Ciliophora</taxon>
        <taxon>Intramacronucleata</taxon>
        <taxon>Spirotrichea</taxon>
        <taxon>Stichotrichia</taxon>
        <taxon>Sporadotrichida</taxon>
        <taxon>Oxytrichidae</taxon>
        <taxon>Stylonychinae</taxon>
        <taxon>Stylonychia</taxon>
    </lineage>
</organism>
<dbReference type="PROSITE" id="PS50841">
    <property type="entry name" value="DIX"/>
    <property type="match status" value="1"/>
</dbReference>
<reference evidence="4 5" key="1">
    <citation type="submission" date="2014-06" db="EMBL/GenBank/DDBJ databases">
        <authorList>
            <person name="Swart Estienne"/>
        </authorList>
    </citation>
    <scope>NUCLEOTIDE SEQUENCE [LARGE SCALE GENOMIC DNA]</scope>
    <source>
        <strain evidence="4 5">130c</strain>
    </source>
</reference>
<feature type="compositionally biased region" description="Polar residues" evidence="2">
    <location>
        <begin position="143"/>
        <end position="157"/>
    </location>
</feature>
<name>A0A078A4F6_STYLE</name>
<dbReference type="OrthoDB" id="10007451at2759"/>
<dbReference type="InterPro" id="IPR038207">
    <property type="entry name" value="DIX_dom_sf"/>
</dbReference>
<feature type="compositionally biased region" description="Basic and acidic residues" evidence="2">
    <location>
        <begin position="176"/>
        <end position="185"/>
    </location>
</feature>